<dbReference type="OrthoDB" id="3362351at2"/>
<keyword evidence="4 6" id="KW-1133">Transmembrane helix</keyword>
<keyword evidence="5 6" id="KW-0472">Membrane</keyword>
<reference evidence="9 10" key="1">
    <citation type="submission" date="2017-08" db="EMBL/GenBank/DDBJ databases">
        <title>The complete genome sequence of Nocardiopsis gilva YIM 90087.</title>
        <authorList>
            <person name="Yin M."/>
            <person name="Tang S."/>
        </authorList>
    </citation>
    <scope>NUCLEOTIDE SEQUENCE [LARGE SCALE GENOMIC DNA]</scope>
    <source>
        <strain evidence="9 10">YIM 90087</strain>
    </source>
</reference>
<dbReference type="Proteomes" id="UP000215005">
    <property type="component" value="Chromosome"/>
</dbReference>
<keyword evidence="3 6" id="KW-0812">Transmembrane</keyword>
<evidence type="ECO:0000259" key="7">
    <source>
        <dbReference type="Pfam" id="PF00482"/>
    </source>
</evidence>
<evidence type="ECO:0000256" key="4">
    <source>
        <dbReference type="ARBA" id="ARBA00022989"/>
    </source>
</evidence>
<evidence type="ECO:0000256" key="2">
    <source>
        <dbReference type="ARBA" id="ARBA00022475"/>
    </source>
</evidence>
<gene>
    <name evidence="9" type="ORF">CDO52_21475</name>
</gene>
<sequence>MPTISFSLPVLLLISLVAGLLWITAVWGFHLYTSENRVNTDDELLPKKKAGDQPFILHRITAMLGRPLTKTTLDLLGEQRQASVRRRLEAAGRPDGLTVELYAQRKAGEVLLYGSLGLFFLMGGSVLFAAMAFAFTFMSDLDLYARSQQRQNQIQEQLPDFLDVLAVTVGAGLSFRQALERVSEAMPGVLSDEFRTALRQMDLGTSRRKAFTDLRERNKNEALGKFVTALQQAEELGAPLAQSLHEIGQDMRRDDAQYMRRKAQKLNPRVTAVSAGTLLPGLILLVGGTMVFGLGTDFSNLTP</sequence>
<feature type="domain" description="DUF5936" evidence="8">
    <location>
        <begin position="12"/>
        <end position="141"/>
    </location>
</feature>
<dbReference type="KEGG" id="ngv:CDO52_21475"/>
<evidence type="ECO:0000256" key="5">
    <source>
        <dbReference type="ARBA" id="ARBA00023136"/>
    </source>
</evidence>
<dbReference type="InterPro" id="IPR045980">
    <property type="entry name" value="DUF5936"/>
</dbReference>
<protein>
    <submittedName>
        <fullName evidence="9">Type II secretion system (T2SS), F family protein</fullName>
    </submittedName>
</protein>
<evidence type="ECO:0000259" key="8">
    <source>
        <dbReference type="Pfam" id="PF19359"/>
    </source>
</evidence>
<dbReference type="PANTHER" id="PTHR35007:SF2">
    <property type="entry name" value="PILUS ASSEMBLE PROTEIN"/>
    <property type="match status" value="1"/>
</dbReference>
<evidence type="ECO:0000256" key="1">
    <source>
        <dbReference type="ARBA" id="ARBA00004651"/>
    </source>
</evidence>
<dbReference type="InterPro" id="IPR042094">
    <property type="entry name" value="T2SS_GspF_sf"/>
</dbReference>
<organism evidence="9 10">
    <name type="scientific">Nocardiopsis gilva YIM 90087</name>
    <dbReference type="NCBI Taxonomy" id="1235441"/>
    <lineage>
        <taxon>Bacteria</taxon>
        <taxon>Bacillati</taxon>
        <taxon>Actinomycetota</taxon>
        <taxon>Actinomycetes</taxon>
        <taxon>Streptosporangiales</taxon>
        <taxon>Nocardiopsidaceae</taxon>
        <taxon>Nocardiopsis</taxon>
    </lineage>
</organism>
<evidence type="ECO:0000256" key="3">
    <source>
        <dbReference type="ARBA" id="ARBA00022692"/>
    </source>
</evidence>
<evidence type="ECO:0000256" key="6">
    <source>
        <dbReference type="SAM" id="Phobius"/>
    </source>
</evidence>
<dbReference type="AlphaFoldDB" id="A0A223SA95"/>
<accession>A0A223SA95</accession>
<name>A0A223SA95_9ACTN</name>
<evidence type="ECO:0000313" key="9">
    <source>
        <dbReference type="EMBL" id="ASU85023.1"/>
    </source>
</evidence>
<keyword evidence="10" id="KW-1185">Reference proteome</keyword>
<dbReference type="GO" id="GO:0005886">
    <property type="term" value="C:plasma membrane"/>
    <property type="evidence" value="ECO:0007669"/>
    <property type="project" value="UniProtKB-SubCell"/>
</dbReference>
<dbReference type="Gene3D" id="1.20.81.30">
    <property type="entry name" value="Type II secretion system (T2SS), domain F"/>
    <property type="match status" value="1"/>
</dbReference>
<feature type="transmembrane region" description="Helical" evidence="6">
    <location>
        <begin position="110"/>
        <end position="138"/>
    </location>
</feature>
<proteinExistence type="predicted"/>
<comment type="subcellular location">
    <subcellularLocation>
        <location evidence="1">Cell membrane</location>
        <topology evidence="1">Multi-pass membrane protein</topology>
    </subcellularLocation>
</comment>
<evidence type="ECO:0000313" key="10">
    <source>
        <dbReference type="Proteomes" id="UP000215005"/>
    </source>
</evidence>
<dbReference type="Pfam" id="PF00482">
    <property type="entry name" value="T2SSF"/>
    <property type="match status" value="1"/>
</dbReference>
<dbReference type="PANTHER" id="PTHR35007">
    <property type="entry name" value="INTEGRAL MEMBRANE PROTEIN-RELATED"/>
    <property type="match status" value="1"/>
</dbReference>
<dbReference type="Pfam" id="PF19359">
    <property type="entry name" value="DUF5936"/>
    <property type="match status" value="1"/>
</dbReference>
<feature type="domain" description="Type II secretion system protein GspF" evidence="7">
    <location>
        <begin position="161"/>
        <end position="286"/>
    </location>
</feature>
<feature type="transmembrane region" description="Helical" evidence="6">
    <location>
        <begin position="270"/>
        <end position="294"/>
    </location>
</feature>
<dbReference type="RefSeq" id="WP_017619792.1">
    <property type="nucleotide sequence ID" value="NZ_ANBG01000267.1"/>
</dbReference>
<keyword evidence="2" id="KW-1003">Cell membrane</keyword>
<feature type="transmembrane region" description="Helical" evidence="6">
    <location>
        <begin position="6"/>
        <end position="29"/>
    </location>
</feature>
<dbReference type="EMBL" id="CP022753">
    <property type="protein sequence ID" value="ASU85023.1"/>
    <property type="molecule type" value="Genomic_DNA"/>
</dbReference>
<dbReference type="InterPro" id="IPR018076">
    <property type="entry name" value="T2SS_GspF_dom"/>
</dbReference>